<feature type="region of interest" description="Disordered" evidence="6">
    <location>
        <begin position="1"/>
        <end position="23"/>
    </location>
</feature>
<dbReference type="InterPro" id="IPR050833">
    <property type="entry name" value="Poly_Biosynth_Transport"/>
</dbReference>
<feature type="transmembrane region" description="Helical" evidence="7">
    <location>
        <begin position="453"/>
        <end position="473"/>
    </location>
</feature>
<feature type="transmembrane region" description="Helical" evidence="7">
    <location>
        <begin position="307"/>
        <end position="331"/>
    </location>
</feature>
<feature type="transmembrane region" description="Helical" evidence="7">
    <location>
        <begin position="429"/>
        <end position="447"/>
    </location>
</feature>
<feature type="transmembrane region" description="Helical" evidence="7">
    <location>
        <begin position="65"/>
        <end position="92"/>
    </location>
</feature>
<evidence type="ECO:0000256" key="3">
    <source>
        <dbReference type="ARBA" id="ARBA00022692"/>
    </source>
</evidence>
<keyword evidence="3 7" id="KW-0812">Transmembrane</keyword>
<feature type="transmembrane region" description="Helical" evidence="7">
    <location>
        <begin position="104"/>
        <end position="125"/>
    </location>
</feature>
<protein>
    <recommendedName>
        <fullName evidence="10">Polysaccharide biosynthesis protein</fullName>
    </recommendedName>
</protein>
<name>A0ABQ1P1T0_9MICC</name>
<feature type="transmembrane region" description="Helical" evidence="7">
    <location>
        <begin position="192"/>
        <end position="220"/>
    </location>
</feature>
<dbReference type="EMBL" id="BMJI01000005">
    <property type="protein sequence ID" value="GGC87261.1"/>
    <property type="molecule type" value="Genomic_DNA"/>
</dbReference>
<keyword evidence="2" id="KW-1003">Cell membrane</keyword>
<comment type="caution">
    <text evidence="8">The sequence shown here is derived from an EMBL/GenBank/DDBJ whole genome shotgun (WGS) entry which is preliminary data.</text>
</comment>
<evidence type="ECO:0000256" key="7">
    <source>
        <dbReference type="SAM" id="Phobius"/>
    </source>
</evidence>
<evidence type="ECO:0000256" key="5">
    <source>
        <dbReference type="ARBA" id="ARBA00023136"/>
    </source>
</evidence>
<dbReference type="RefSeq" id="WP_188667496.1">
    <property type="nucleotide sequence ID" value="NZ_BMJI01000005.1"/>
</dbReference>
<reference evidence="9" key="1">
    <citation type="journal article" date="2019" name="Int. J. Syst. Evol. Microbiol.">
        <title>The Global Catalogue of Microorganisms (GCM) 10K type strain sequencing project: providing services to taxonomists for standard genome sequencing and annotation.</title>
        <authorList>
            <consortium name="The Broad Institute Genomics Platform"/>
            <consortium name="The Broad Institute Genome Sequencing Center for Infectious Disease"/>
            <person name="Wu L."/>
            <person name="Ma J."/>
        </authorList>
    </citation>
    <scope>NUCLEOTIDE SEQUENCE [LARGE SCALE GENOMIC DNA]</scope>
    <source>
        <strain evidence="9">CGMCC 1.15480</strain>
    </source>
</reference>
<feature type="transmembrane region" description="Helical" evidence="7">
    <location>
        <begin position="162"/>
        <end position="186"/>
    </location>
</feature>
<proteinExistence type="predicted"/>
<keyword evidence="9" id="KW-1185">Reference proteome</keyword>
<feature type="transmembrane region" description="Helical" evidence="7">
    <location>
        <begin position="337"/>
        <end position="356"/>
    </location>
</feature>
<accession>A0ABQ1P1T0</accession>
<evidence type="ECO:0000256" key="1">
    <source>
        <dbReference type="ARBA" id="ARBA00004651"/>
    </source>
</evidence>
<comment type="subcellular location">
    <subcellularLocation>
        <location evidence="1">Cell membrane</location>
        <topology evidence="1">Multi-pass membrane protein</topology>
    </subcellularLocation>
</comment>
<keyword evidence="4 7" id="KW-1133">Transmembrane helix</keyword>
<sequence>MTDAPDAGTAGATGTADAAGPAPRARTGRASLLYLIGALAQGLGMFLVQPFAIRVLADDVAWQELYLSISLIQVGVVLASAGLPLAITRAWFDTDGHRRARSISGFLTGFGLLLGVLAAAVFAAVRGGAPGTSTFSLALVAMGVQSSVLAAQAILRAQGRAVAFVGLSIGSSVLAYLVGLVAMLVVAPDPTVFMAGYGAVLLLTGVVAALITGPVLPFTVPGAIRESLAIGLPVLPHTGALMLLTQGAPFLLAFLAAAGLSGDYGKVQIFVLGTITLLNALNNAWVPELMRVDREQRDARLRSIMGVASWAALGIVVVAAAGANVVTHVLAVGREDLIPVAQAMTLGTFGYALYLNASTLLFADKRTWVLPLVTPVVLVVSAGIAWLPAAAGNLVGTAVASAVSFTLLGLAYLAVVWRRSRRGWPLGRLAAVTAAGLGYVLVLMLLPRDVVTGLVTVAVVGVAGGTGAVLVLLRRRRRAATA</sequence>
<evidence type="ECO:0000256" key="6">
    <source>
        <dbReference type="SAM" id="MobiDB-lite"/>
    </source>
</evidence>
<feature type="transmembrane region" description="Helical" evidence="7">
    <location>
        <begin position="137"/>
        <end position="155"/>
    </location>
</feature>
<evidence type="ECO:0008006" key="10">
    <source>
        <dbReference type="Google" id="ProtNLM"/>
    </source>
</evidence>
<dbReference type="PANTHER" id="PTHR30250:SF11">
    <property type="entry name" value="O-ANTIGEN TRANSPORTER-RELATED"/>
    <property type="match status" value="1"/>
</dbReference>
<feature type="transmembrane region" description="Helical" evidence="7">
    <location>
        <begin position="267"/>
        <end position="286"/>
    </location>
</feature>
<feature type="transmembrane region" description="Helical" evidence="7">
    <location>
        <begin position="241"/>
        <end position="261"/>
    </location>
</feature>
<evidence type="ECO:0000256" key="4">
    <source>
        <dbReference type="ARBA" id="ARBA00022989"/>
    </source>
</evidence>
<dbReference type="PANTHER" id="PTHR30250">
    <property type="entry name" value="PST FAMILY PREDICTED COLANIC ACID TRANSPORTER"/>
    <property type="match status" value="1"/>
</dbReference>
<evidence type="ECO:0000256" key="2">
    <source>
        <dbReference type="ARBA" id="ARBA00022475"/>
    </source>
</evidence>
<evidence type="ECO:0000313" key="8">
    <source>
        <dbReference type="EMBL" id="GGC87261.1"/>
    </source>
</evidence>
<feature type="transmembrane region" description="Helical" evidence="7">
    <location>
        <begin position="394"/>
        <end position="417"/>
    </location>
</feature>
<evidence type="ECO:0000313" key="9">
    <source>
        <dbReference type="Proteomes" id="UP000597761"/>
    </source>
</evidence>
<feature type="transmembrane region" description="Helical" evidence="7">
    <location>
        <begin position="368"/>
        <end position="388"/>
    </location>
</feature>
<feature type="transmembrane region" description="Helical" evidence="7">
    <location>
        <begin position="32"/>
        <end position="53"/>
    </location>
</feature>
<keyword evidence="5 7" id="KW-0472">Membrane</keyword>
<gene>
    <name evidence="8" type="ORF">GCM10011512_12730</name>
</gene>
<dbReference type="Proteomes" id="UP000597761">
    <property type="component" value="Unassembled WGS sequence"/>
</dbReference>
<organism evidence="8 9">
    <name type="scientific">Tersicoccus solisilvae</name>
    <dbReference type="NCBI Taxonomy" id="1882339"/>
    <lineage>
        <taxon>Bacteria</taxon>
        <taxon>Bacillati</taxon>
        <taxon>Actinomycetota</taxon>
        <taxon>Actinomycetes</taxon>
        <taxon>Micrococcales</taxon>
        <taxon>Micrococcaceae</taxon>
        <taxon>Tersicoccus</taxon>
    </lineage>
</organism>